<dbReference type="GO" id="GO:0022625">
    <property type="term" value="C:cytosolic large ribosomal subunit"/>
    <property type="evidence" value="ECO:0007669"/>
    <property type="project" value="TreeGrafter"/>
</dbReference>
<name>C5K7E7_PERM5</name>
<evidence type="ECO:0000313" key="7">
    <source>
        <dbReference type="Proteomes" id="UP000007800"/>
    </source>
</evidence>
<evidence type="ECO:0000256" key="3">
    <source>
        <dbReference type="ARBA" id="ARBA00023274"/>
    </source>
</evidence>
<dbReference type="InterPro" id="IPR002784">
    <property type="entry name" value="Ribosomal_eL14_dom"/>
</dbReference>
<feature type="domain" description="KOW" evidence="4">
    <location>
        <begin position="10"/>
        <end position="40"/>
    </location>
</feature>
<dbReference type="OrthoDB" id="1875589at2759"/>
<dbReference type="GO" id="GO:0006412">
    <property type="term" value="P:translation"/>
    <property type="evidence" value="ECO:0007669"/>
    <property type="project" value="InterPro"/>
</dbReference>
<evidence type="ECO:0000259" key="5">
    <source>
        <dbReference type="Pfam" id="PF01929"/>
    </source>
</evidence>
<gene>
    <name evidence="6" type="ORF">Pmar_PMAR012463</name>
</gene>
<keyword evidence="7" id="KW-1185">Reference proteome</keyword>
<dbReference type="SUPFAM" id="SSF50104">
    <property type="entry name" value="Translation proteins SH3-like domain"/>
    <property type="match status" value="1"/>
</dbReference>
<dbReference type="AlphaFoldDB" id="C5K7E7"/>
<dbReference type="PANTHER" id="PTHR11127:SF2">
    <property type="entry name" value="LARGE RIBOSOMAL SUBUNIT PROTEIN EL14"/>
    <property type="match status" value="1"/>
</dbReference>
<dbReference type="InterPro" id="IPR014722">
    <property type="entry name" value="Rib_uL2_dom2"/>
</dbReference>
<organism evidence="7">
    <name type="scientific">Perkinsus marinus (strain ATCC 50983 / TXsc)</name>
    <dbReference type="NCBI Taxonomy" id="423536"/>
    <lineage>
        <taxon>Eukaryota</taxon>
        <taxon>Sar</taxon>
        <taxon>Alveolata</taxon>
        <taxon>Perkinsozoa</taxon>
        <taxon>Perkinsea</taxon>
        <taxon>Perkinsida</taxon>
        <taxon>Perkinsidae</taxon>
        <taxon>Perkinsus</taxon>
    </lineage>
</organism>
<evidence type="ECO:0000256" key="1">
    <source>
        <dbReference type="ARBA" id="ARBA00006592"/>
    </source>
</evidence>
<reference evidence="6 7" key="1">
    <citation type="submission" date="2008-07" db="EMBL/GenBank/DDBJ databases">
        <authorList>
            <person name="El-Sayed N."/>
            <person name="Caler E."/>
            <person name="Inman J."/>
            <person name="Amedeo P."/>
            <person name="Hass B."/>
            <person name="Wortman J."/>
        </authorList>
    </citation>
    <scope>NUCLEOTIDE SEQUENCE [LARGE SCALE GENOMIC DNA]</scope>
    <source>
        <strain evidence="7">ATCC 50983 / TXsc</strain>
    </source>
</reference>
<dbReference type="InterPro" id="IPR005824">
    <property type="entry name" value="KOW"/>
</dbReference>
<dbReference type="InterPro" id="IPR039660">
    <property type="entry name" value="Ribosomal_eL14"/>
</dbReference>
<dbReference type="GeneID" id="9039743"/>
<dbReference type="InterPro" id="IPR008991">
    <property type="entry name" value="Translation_prot_SH3-like_sf"/>
</dbReference>
<sequence length="140" mass="15889">MPSYNRFVEPGRFCTVTYGPDEGKQCTIVDVVDHRRVVVDGPKNVTGVARQQIPIRWLALSDFVVPNTFRGAHGPTVAKGLEEGEVLAKFNATRFARRRVARKNKLALTDFERFKVMVAKKRIGQALRTSINKVRKQQQH</sequence>
<comment type="similarity">
    <text evidence="1">Belongs to the eukaryotic ribosomal protein eL14 family.</text>
</comment>
<dbReference type="GO" id="GO:0003735">
    <property type="term" value="F:structural constituent of ribosome"/>
    <property type="evidence" value="ECO:0007669"/>
    <property type="project" value="InterPro"/>
</dbReference>
<dbReference type="InParanoid" id="C5K7E7"/>
<dbReference type="Pfam" id="PF00467">
    <property type="entry name" value="KOW"/>
    <property type="match status" value="1"/>
</dbReference>
<feature type="domain" description="Large ribosomal subunit protein eL14" evidence="5">
    <location>
        <begin position="50"/>
        <end position="122"/>
    </location>
</feature>
<evidence type="ECO:0000259" key="4">
    <source>
        <dbReference type="Pfam" id="PF00467"/>
    </source>
</evidence>
<dbReference type="EMBL" id="GG671079">
    <property type="protein sequence ID" value="EER19482.1"/>
    <property type="molecule type" value="Genomic_DNA"/>
</dbReference>
<dbReference type="GO" id="GO:0003723">
    <property type="term" value="F:RNA binding"/>
    <property type="evidence" value="ECO:0007669"/>
    <property type="project" value="InterPro"/>
</dbReference>
<accession>C5K7E7</accession>
<evidence type="ECO:0000256" key="2">
    <source>
        <dbReference type="ARBA" id="ARBA00022980"/>
    </source>
</evidence>
<keyword evidence="3" id="KW-0687">Ribonucleoprotein</keyword>
<dbReference type="Pfam" id="PF01929">
    <property type="entry name" value="Ribosomal_L14e"/>
    <property type="match status" value="1"/>
</dbReference>
<dbReference type="RefSeq" id="XP_002787686.1">
    <property type="nucleotide sequence ID" value="XM_002787640.1"/>
</dbReference>
<dbReference type="CDD" id="cd23702">
    <property type="entry name" value="eL14"/>
    <property type="match status" value="1"/>
</dbReference>
<dbReference type="PANTHER" id="PTHR11127">
    <property type="entry name" value="60S RIBOSOMAL PROTEIN L14"/>
    <property type="match status" value="1"/>
</dbReference>
<dbReference type="GO" id="GO:0042273">
    <property type="term" value="P:ribosomal large subunit biogenesis"/>
    <property type="evidence" value="ECO:0007669"/>
    <property type="project" value="TreeGrafter"/>
</dbReference>
<dbReference type="Gene3D" id="2.30.30.30">
    <property type="match status" value="1"/>
</dbReference>
<dbReference type="Gene3D" id="6.10.250.2270">
    <property type="match status" value="1"/>
</dbReference>
<proteinExistence type="inferred from homology"/>
<evidence type="ECO:0000313" key="6">
    <source>
        <dbReference type="EMBL" id="EER19482.1"/>
    </source>
</evidence>
<dbReference type="FunCoup" id="C5K7E7">
    <property type="interactions" value="943"/>
</dbReference>
<dbReference type="OMA" id="FSESNWA"/>
<dbReference type="Proteomes" id="UP000007800">
    <property type="component" value="Unassembled WGS sequence"/>
</dbReference>
<protein>
    <submittedName>
        <fullName evidence="6">Ribosomal protein L14, putative</fullName>
    </submittedName>
</protein>
<keyword evidence="2 6" id="KW-0689">Ribosomal protein</keyword>